<dbReference type="RefSeq" id="WP_169200988.1">
    <property type="nucleotide sequence ID" value="NZ_CP059467.1"/>
</dbReference>
<comment type="subcellular location">
    <subcellularLocation>
        <location evidence="1">Membrane</location>
        <topology evidence="1">Multi-pass membrane protein</topology>
    </subcellularLocation>
</comment>
<dbReference type="PANTHER" id="PTHR43310:SF1">
    <property type="entry name" value="SULFATE TRANSPORTER YBAR-RELATED"/>
    <property type="match status" value="1"/>
</dbReference>
<dbReference type="CDD" id="cd07042">
    <property type="entry name" value="STAS_SulP_like_sulfate_transporter"/>
    <property type="match status" value="1"/>
</dbReference>
<dbReference type="Pfam" id="PF01740">
    <property type="entry name" value="STAS"/>
    <property type="match status" value="1"/>
</dbReference>
<keyword evidence="4 5" id="KW-0472">Membrane</keyword>
<feature type="transmembrane region" description="Helical" evidence="5">
    <location>
        <begin position="42"/>
        <end position="59"/>
    </location>
</feature>
<gene>
    <name evidence="7" type="ORF">GPA24_01040</name>
</gene>
<organism evidence="7 8">
    <name type="scientific">Aromatoleum bremense</name>
    <dbReference type="NCBI Taxonomy" id="76115"/>
    <lineage>
        <taxon>Bacteria</taxon>
        <taxon>Pseudomonadati</taxon>
        <taxon>Pseudomonadota</taxon>
        <taxon>Betaproteobacteria</taxon>
        <taxon>Rhodocyclales</taxon>
        <taxon>Rhodocyclaceae</taxon>
        <taxon>Aromatoleum</taxon>
    </lineage>
</organism>
<feature type="transmembrane region" description="Helical" evidence="5">
    <location>
        <begin position="210"/>
        <end position="231"/>
    </location>
</feature>
<feature type="transmembrane region" description="Helical" evidence="5">
    <location>
        <begin position="141"/>
        <end position="163"/>
    </location>
</feature>
<proteinExistence type="predicted"/>
<feature type="transmembrane region" description="Helical" evidence="5">
    <location>
        <begin position="314"/>
        <end position="336"/>
    </location>
</feature>
<keyword evidence="3 5" id="KW-1133">Transmembrane helix</keyword>
<dbReference type="PANTHER" id="PTHR43310">
    <property type="entry name" value="SULFATE TRANSPORTER YBAR-RELATED"/>
    <property type="match status" value="1"/>
</dbReference>
<dbReference type="InterPro" id="IPR002645">
    <property type="entry name" value="STAS_dom"/>
</dbReference>
<dbReference type="Gene3D" id="3.30.750.24">
    <property type="entry name" value="STAS domain"/>
    <property type="match status" value="1"/>
</dbReference>
<feature type="transmembrane region" description="Helical" evidence="5">
    <location>
        <begin position="348"/>
        <end position="378"/>
    </location>
</feature>
<dbReference type="InterPro" id="IPR036513">
    <property type="entry name" value="STAS_dom_sf"/>
</dbReference>
<evidence type="ECO:0000313" key="7">
    <source>
        <dbReference type="EMBL" id="NMG14147.1"/>
    </source>
</evidence>
<evidence type="ECO:0000256" key="3">
    <source>
        <dbReference type="ARBA" id="ARBA00022989"/>
    </source>
</evidence>
<feature type="transmembrane region" description="Helical" evidence="5">
    <location>
        <begin position="170"/>
        <end position="190"/>
    </location>
</feature>
<comment type="caution">
    <text evidence="7">The sequence shown here is derived from an EMBL/GenBank/DDBJ whole genome shotgun (WGS) entry which is preliminary data.</text>
</comment>
<dbReference type="SUPFAM" id="SSF52091">
    <property type="entry name" value="SpoIIaa-like"/>
    <property type="match status" value="1"/>
</dbReference>
<dbReference type="Proteomes" id="UP000633943">
    <property type="component" value="Unassembled WGS sequence"/>
</dbReference>
<evidence type="ECO:0000256" key="2">
    <source>
        <dbReference type="ARBA" id="ARBA00022692"/>
    </source>
</evidence>
<reference evidence="7 8" key="1">
    <citation type="submission" date="2019-12" db="EMBL/GenBank/DDBJ databases">
        <title>Comparative genomics gives insights into the taxonomy of the Azoarcus-Aromatoleum group and reveals separate origins of nif in the plant-associated Azoarcus and non-plant-associated Aromatoleum sub-groups.</title>
        <authorList>
            <person name="Lafos M."/>
            <person name="Maluk M."/>
            <person name="Batista M."/>
            <person name="Junghare M."/>
            <person name="Carmona M."/>
            <person name="Faoro H."/>
            <person name="Cruz L.M."/>
            <person name="Battistoni F."/>
            <person name="De Souza E."/>
            <person name="Pedrosa F."/>
            <person name="Chen W.-M."/>
            <person name="Poole P.S."/>
            <person name="Dixon R.A."/>
            <person name="James E.K."/>
        </authorList>
    </citation>
    <scope>NUCLEOTIDE SEQUENCE [LARGE SCALE GENOMIC DNA]</scope>
    <source>
        <strain evidence="7 8">PbN1</strain>
    </source>
</reference>
<evidence type="ECO:0000313" key="8">
    <source>
        <dbReference type="Proteomes" id="UP000633943"/>
    </source>
</evidence>
<evidence type="ECO:0000256" key="5">
    <source>
        <dbReference type="SAM" id="Phobius"/>
    </source>
</evidence>
<dbReference type="InterPro" id="IPR052706">
    <property type="entry name" value="Membrane-Transporter-like"/>
</dbReference>
<keyword evidence="2 5" id="KW-0812">Transmembrane</keyword>
<evidence type="ECO:0000256" key="1">
    <source>
        <dbReference type="ARBA" id="ARBA00004141"/>
    </source>
</evidence>
<feature type="transmembrane region" description="Helical" evidence="5">
    <location>
        <begin position="291"/>
        <end position="308"/>
    </location>
</feature>
<evidence type="ECO:0000256" key="4">
    <source>
        <dbReference type="ARBA" id="ARBA00023136"/>
    </source>
</evidence>
<evidence type="ECO:0000259" key="6">
    <source>
        <dbReference type="PROSITE" id="PS50801"/>
    </source>
</evidence>
<dbReference type="EMBL" id="WTVP01000002">
    <property type="protein sequence ID" value="NMG14147.1"/>
    <property type="molecule type" value="Genomic_DNA"/>
</dbReference>
<protein>
    <submittedName>
        <fullName evidence="7">STAS domain-containing protein</fullName>
    </submittedName>
</protein>
<keyword evidence="8" id="KW-1185">Reference proteome</keyword>
<feature type="transmembrane region" description="Helical" evidence="5">
    <location>
        <begin position="117"/>
        <end position="135"/>
    </location>
</feature>
<feature type="transmembrane region" description="Helical" evidence="5">
    <location>
        <begin position="87"/>
        <end position="105"/>
    </location>
</feature>
<accession>A0ABX1NRF4</accession>
<feature type="domain" description="STAS" evidence="6">
    <location>
        <begin position="388"/>
        <end position="491"/>
    </location>
</feature>
<dbReference type="InterPro" id="IPR011547">
    <property type="entry name" value="SLC26A/SulP_dom"/>
</dbReference>
<dbReference type="PROSITE" id="PS50801">
    <property type="entry name" value="STAS"/>
    <property type="match status" value="1"/>
</dbReference>
<sequence length="491" mass="52177">MKSLQQDWFSNVRNDLLAGLVVALALIPEAIAFSIIAGVDPKVGLYASFCIATVIAFTGGRPGMISAATGAMALVMVTLVRDHGLQYLLAATVLTGVLQIVAGVVRLGALMRFVSRSVITGFVNALAILIFMAQLPELTNVTWHVYAMVAAGLGIIYLFPYLTKAVPSPLVAIVVLTGVALALGLDIRTVGDMGELPNSLPLFLIPDIPLTFETLRIIFPVSATLAVVGLLESMMTASIVDDLTDSNSNKNRECVGQGVANIASGFIGGMAGCAMIGQSVINVKSGGRGRLSALAAGVFLLLLLVLVGDWVARIPMAALVAVMIMVSIGTFSWASIRNLREHPKSSSVVMLATVAVVVATHDLAQGVLVGVLLSGFFFAHKVGMVLHVGSKAEDEGRVRTYRITGQVFFASADRFVASFDFREVIEKVRIDVSRAHFWDITAVSALDKVVVKFRREGTEVEVIGLNEASATMVDRFAVHDKPDAVELLMGH</sequence>
<name>A0ABX1NRF4_9RHOO</name>
<dbReference type="Pfam" id="PF00916">
    <property type="entry name" value="Sulfate_transp"/>
    <property type="match status" value="2"/>
</dbReference>